<sequence length="189" mass="20815">MTEGQSLRVRSFYSIPSSVPAESNASAVAAKPKAVGLQGLVYEVQLQPPLFCCTYPTDTRKVSICDFQECSSCCKPRSGHREGVQGPQAKGLEAEAGQRSSSAETAQYCLHEEKEFTAKEVEDSGSYSNCSSEVEETQKMAVLQVNFRQNREEVLDNLLAFVCNIRPEIHANYRISGQKKEAPALWTAL</sequence>
<keyword evidence="2" id="KW-0813">Transport</keyword>
<dbReference type="GO" id="GO:0046961">
    <property type="term" value="F:proton-transporting ATPase activity, rotational mechanism"/>
    <property type="evidence" value="ECO:0007669"/>
    <property type="project" value="InterPro"/>
</dbReference>
<evidence type="ECO:0000256" key="2">
    <source>
        <dbReference type="ARBA" id="ARBA00022448"/>
    </source>
</evidence>
<dbReference type="AlphaFoldDB" id="A0A091DHE2"/>
<dbReference type="Proteomes" id="UP000028990">
    <property type="component" value="Unassembled WGS sequence"/>
</dbReference>
<dbReference type="Pfam" id="PF03179">
    <property type="entry name" value="V-ATPase_G"/>
    <property type="match status" value="1"/>
</dbReference>
<keyword evidence="3" id="KW-0375">Hydrogen ion transport</keyword>
<proteinExistence type="inferred from homology"/>
<evidence type="ECO:0000256" key="5">
    <source>
        <dbReference type="ARBA" id="ARBA00046696"/>
    </source>
</evidence>
<organism evidence="7 8">
    <name type="scientific">Fukomys damarensis</name>
    <name type="common">Damaraland mole rat</name>
    <name type="synonym">Cryptomys damarensis</name>
    <dbReference type="NCBI Taxonomy" id="885580"/>
    <lineage>
        <taxon>Eukaryota</taxon>
        <taxon>Metazoa</taxon>
        <taxon>Chordata</taxon>
        <taxon>Craniata</taxon>
        <taxon>Vertebrata</taxon>
        <taxon>Euteleostomi</taxon>
        <taxon>Mammalia</taxon>
        <taxon>Eutheria</taxon>
        <taxon>Euarchontoglires</taxon>
        <taxon>Glires</taxon>
        <taxon>Rodentia</taxon>
        <taxon>Hystricomorpha</taxon>
        <taxon>Bathyergidae</taxon>
        <taxon>Fukomys</taxon>
    </lineage>
</organism>
<evidence type="ECO:0000256" key="4">
    <source>
        <dbReference type="ARBA" id="ARBA00023065"/>
    </source>
</evidence>
<dbReference type="Gene3D" id="1.20.5.2950">
    <property type="match status" value="1"/>
</dbReference>
<keyword evidence="8" id="KW-1185">Reference proteome</keyword>
<evidence type="ECO:0000313" key="8">
    <source>
        <dbReference type="Proteomes" id="UP000028990"/>
    </source>
</evidence>
<dbReference type="InterPro" id="IPR005124">
    <property type="entry name" value="V-ATPase_G"/>
</dbReference>
<protein>
    <submittedName>
        <fullName evidence="7">V-type proton ATPase subunit G 1</fullName>
    </submittedName>
</protein>
<keyword evidence="4" id="KW-0406">Ion transport</keyword>
<reference evidence="7 8" key="1">
    <citation type="submission" date="2013-11" db="EMBL/GenBank/DDBJ databases">
        <title>The Damaraland mole rat (Fukomys damarensis) genome and evolution of African mole rats.</title>
        <authorList>
            <person name="Gladyshev V.N."/>
            <person name="Fang X."/>
        </authorList>
    </citation>
    <scope>NUCLEOTIDE SEQUENCE [LARGE SCALE GENOMIC DNA]</scope>
    <source>
        <tissue evidence="7">Liver</tissue>
    </source>
</reference>
<evidence type="ECO:0000313" key="7">
    <source>
        <dbReference type="EMBL" id="KFO30507.1"/>
    </source>
</evidence>
<comment type="subunit">
    <text evidence="5">V-ATPase is a heteromultimeric enzyme made up of two complexes: the ATP-hydrolytic V1 complex and the proton translocation V0 complex. The V1 complex consists of three catalytic AB heterodimers that form a heterohexamer, three peripheral stalks each consisting of EG heterodimers, one central rotor including subunits D and F, and the regulatory subunits C and H. The proton translocation complex V0 consists of the proton transport subunit a, a ring of proteolipid subunits c9c'', rotary subunit d, subunits e and f, and the accessory subunits ATP6AP1/Ac45 and ATP6AP2/PRR.</text>
</comment>
<gene>
    <name evidence="7" type="ORF">H920_08084</name>
</gene>
<evidence type="ECO:0000256" key="6">
    <source>
        <dbReference type="SAM" id="MobiDB-lite"/>
    </source>
</evidence>
<comment type="similarity">
    <text evidence="1">Belongs to the V-ATPase G subunit family.</text>
</comment>
<dbReference type="EMBL" id="KN122403">
    <property type="protein sequence ID" value="KFO30507.1"/>
    <property type="molecule type" value="Genomic_DNA"/>
</dbReference>
<evidence type="ECO:0000256" key="3">
    <source>
        <dbReference type="ARBA" id="ARBA00022781"/>
    </source>
</evidence>
<name>A0A091DHE2_FUKDA</name>
<feature type="region of interest" description="Disordered" evidence="6">
    <location>
        <begin position="76"/>
        <end position="97"/>
    </location>
</feature>
<evidence type="ECO:0000256" key="1">
    <source>
        <dbReference type="ARBA" id="ARBA00010066"/>
    </source>
</evidence>
<dbReference type="GO" id="GO:0016471">
    <property type="term" value="C:vacuolar proton-transporting V-type ATPase complex"/>
    <property type="evidence" value="ECO:0007669"/>
    <property type="project" value="InterPro"/>
</dbReference>
<accession>A0A091DHE2</accession>